<dbReference type="Gene3D" id="2.30.110.10">
    <property type="entry name" value="Electron Transport, Fmn-binding Protein, Chain A"/>
    <property type="match status" value="1"/>
</dbReference>
<dbReference type="EC" id="1.5.1.-" evidence="6"/>
<reference evidence="6 7" key="1">
    <citation type="submission" date="2024-09" db="EMBL/GenBank/DDBJ databases">
        <authorList>
            <person name="Sun Q."/>
            <person name="Mori K."/>
        </authorList>
    </citation>
    <scope>NUCLEOTIDE SEQUENCE [LARGE SCALE GENOMIC DNA]</scope>
    <source>
        <strain evidence="6 7">NCAIM B.02610</strain>
    </source>
</reference>
<comment type="cofactor">
    <cofactor evidence="1">
        <name>FMN</name>
        <dbReference type="ChEBI" id="CHEBI:58210"/>
    </cofactor>
</comment>
<dbReference type="RefSeq" id="WP_390184019.1">
    <property type="nucleotide sequence ID" value="NZ_JBHLUX010000081.1"/>
</dbReference>
<proteinExistence type="inferred from homology"/>
<evidence type="ECO:0000259" key="5">
    <source>
        <dbReference type="SMART" id="SM00903"/>
    </source>
</evidence>
<accession>A0ABV6KH27</accession>
<dbReference type="InterPro" id="IPR012349">
    <property type="entry name" value="Split_barrel_FMN-bd"/>
</dbReference>
<evidence type="ECO:0000256" key="3">
    <source>
        <dbReference type="ARBA" id="ARBA00022643"/>
    </source>
</evidence>
<dbReference type="PANTHER" id="PTHR33798:SF5">
    <property type="entry name" value="FLAVIN REDUCTASE LIKE DOMAIN-CONTAINING PROTEIN"/>
    <property type="match status" value="1"/>
</dbReference>
<dbReference type="Proteomes" id="UP001589838">
    <property type="component" value="Unassembled WGS sequence"/>
</dbReference>
<dbReference type="GO" id="GO:0016491">
    <property type="term" value="F:oxidoreductase activity"/>
    <property type="evidence" value="ECO:0007669"/>
    <property type="project" value="UniProtKB-KW"/>
</dbReference>
<keyword evidence="7" id="KW-1185">Reference proteome</keyword>
<dbReference type="SMART" id="SM00903">
    <property type="entry name" value="Flavin_Reduct"/>
    <property type="match status" value="1"/>
</dbReference>
<organism evidence="6 7">
    <name type="scientific">Halalkalibacter kiskunsagensis</name>
    <dbReference type="NCBI Taxonomy" id="1548599"/>
    <lineage>
        <taxon>Bacteria</taxon>
        <taxon>Bacillati</taxon>
        <taxon>Bacillota</taxon>
        <taxon>Bacilli</taxon>
        <taxon>Bacillales</taxon>
        <taxon>Bacillaceae</taxon>
        <taxon>Halalkalibacter</taxon>
    </lineage>
</organism>
<name>A0ABV6KH27_9BACI</name>
<evidence type="ECO:0000256" key="2">
    <source>
        <dbReference type="ARBA" id="ARBA00022630"/>
    </source>
</evidence>
<dbReference type="EMBL" id="JBHLUX010000081">
    <property type="protein sequence ID" value="MFC0472559.1"/>
    <property type="molecule type" value="Genomic_DNA"/>
</dbReference>
<keyword evidence="3" id="KW-0288">FMN</keyword>
<evidence type="ECO:0000313" key="7">
    <source>
        <dbReference type="Proteomes" id="UP001589838"/>
    </source>
</evidence>
<dbReference type="InterPro" id="IPR002563">
    <property type="entry name" value="Flavin_Rdtase-like_dom"/>
</dbReference>
<evidence type="ECO:0000256" key="4">
    <source>
        <dbReference type="ARBA" id="ARBA00038054"/>
    </source>
</evidence>
<gene>
    <name evidence="6" type="ORF">ACFFHM_19250</name>
</gene>
<dbReference type="SUPFAM" id="SSF50475">
    <property type="entry name" value="FMN-binding split barrel"/>
    <property type="match status" value="1"/>
</dbReference>
<dbReference type="PANTHER" id="PTHR33798">
    <property type="entry name" value="FLAVOPROTEIN OXYGENASE"/>
    <property type="match status" value="1"/>
</dbReference>
<keyword evidence="6" id="KW-0560">Oxidoreductase</keyword>
<keyword evidence="2" id="KW-0285">Flavoprotein</keyword>
<evidence type="ECO:0000256" key="1">
    <source>
        <dbReference type="ARBA" id="ARBA00001917"/>
    </source>
</evidence>
<dbReference type="Pfam" id="PF01613">
    <property type="entry name" value="Flavin_Reduct"/>
    <property type="match status" value="1"/>
</dbReference>
<protein>
    <submittedName>
        <fullName evidence="6">Flavin reductase family protein</fullName>
        <ecNumber evidence="6">1.5.1.-</ecNumber>
    </submittedName>
</protein>
<evidence type="ECO:0000313" key="6">
    <source>
        <dbReference type="EMBL" id="MFC0472559.1"/>
    </source>
</evidence>
<sequence>MKSINPNNLAERDNYKFLTGSIIPRPVAFVTTLSKEGVLNAAPFSYFNVVSTNPPMISISVQRKNGEMKDTSRNAISLKEFVVHVSDVSYIHQLNMTAKNLPSNESEVEDANLTVIDSLKISVPGIKEARVRMECVLEEVISLGGTKERPTCELLIGRVVMYHICNELYENGKIDAKGLQPVARLAGNSYAKLGEQFELERPT</sequence>
<feature type="domain" description="Flavin reductase like" evidence="5">
    <location>
        <begin position="20"/>
        <end position="176"/>
    </location>
</feature>
<comment type="caution">
    <text evidence="6">The sequence shown here is derived from an EMBL/GenBank/DDBJ whole genome shotgun (WGS) entry which is preliminary data.</text>
</comment>
<comment type="similarity">
    <text evidence="4">Belongs to the flavoredoxin family.</text>
</comment>